<comment type="caution">
    <text evidence="2">The sequence shown here is derived from an EMBL/GenBank/DDBJ whole genome shotgun (WGS) entry which is preliminary data.</text>
</comment>
<name>A0AA88M7X6_CHASR</name>
<keyword evidence="3" id="KW-1185">Reference proteome</keyword>
<accession>A0AA88M7X6</accession>
<gene>
    <name evidence="2" type="ORF">Q5P01_018538</name>
</gene>
<protein>
    <submittedName>
        <fullName evidence="2">Uncharacterized protein</fullName>
    </submittedName>
</protein>
<organism evidence="2 3">
    <name type="scientific">Channa striata</name>
    <name type="common">Snakehead murrel</name>
    <name type="synonym">Ophicephalus striatus</name>
    <dbReference type="NCBI Taxonomy" id="64152"/>
    <lineage>
        <taxon>Eukaryota</taxon>
        <taxon>Metazoa</taxon>
        <taxon>Chordata</taxon>
        <taxon>Craniata</taxon>
        <taxon>Vertebrata</taxon>
        <taxon>Euteleostomi</taxon>
        <taxon>Actinopterygii</taxon>
        <taxon>Neopterygii</taxon>
        <taxon>Teleostei</taxon>
        <taxon>Neoteleostei</taxon>
        <taxon>Acanthomorphata</taxon>
        <taxon>Anabantaria</taxon>
        <taxon>Anabantiformes</taxon>
        <taxon>Channoidei</taxon>
        <taxon>Channidae</taxon>
        <taxon>Channa</taxon>
    </lineage>
</organism>
<evidence type="ECO:0000313" key="2">
    <source>
        <dbReference type="EMBL" id="KAK2830607.1"/>
    </source>
</evidence>
<dbReference type="EMBL" id="JAUPFM010000014">
    <property type="protein sequence ID" value="KAK2830607.1"/>
    <property type="molecule type" value="Genomic_DNA"/>
</dbReference>
<dbReference type="Proteomes" id="UP001187415">
    <property type="component" value="Unassembled WGS sequence"/>
</dbReference>
<dbReference type="AlphaFoldDB" id="A0AA88M7X6"/>
<evidence type="ECO:0000256" key="1">
    <source>
        <dbReference type="SAM" id="MobiDB-lite"/>
    </source>
</evidence>
<reference evidence="2" key="1">
    <citation type="submission" date="2023-07" db="EMBL/GenBank/DDBJ databases">
        <title>Chromosome-level Genome Assembly of Striped Snakehead (Channa striata).</title>
        <authorList>
            <person name="Liu H."/>
        </authorList>
    </citation>
    <scope>NUCLEOTIDE SEQUENCE</scope>
    <source>
        <strain evidence="2">Gz</strain>
        <tissue evidence="2">Muscle</tissue>
    </source>
</reference>
<feature type="region of interest" description="Disordered" evidence="1">
    <location>
        <begin position="56"/>
        <end position="94"/>
    </location>
</feature>
<evidence type="ECO:0000313" key="3">
    <source>
        <dbReference type="Proteomes" id="UP001187415"/>
    </source>
</evidence>
<sequence length="104" mass="11542">MQQVEQPVIHQQGRRKVNASVNFEYISPPLLRQTMEVGHFHLRQSPCAHVPFHAAPSSGVPSATEELPIKMPSGPCWPPDDHMPRMHHVGAPSSPLPLHFTISS</sequence>
<proteinExistence type="predicted"/>